<evidence type="ECO:0000313" key="4">
    <source>
        <dbReference type="EMBL" id="ACR11578.1"/>
    </source>
</evidence>
<dbReference type="Proteomes" id="UP000009080">
    <property type="component" value="Chromosome"/>
</dbReference>
<proteinExistence type="predicted"/>
<gene>
    <name evidence="4" type="ordered locus">TERTU_4322</name>
</gene>
<accession>C5BIE0</accession>
<dbReference type="Gene3D" id="3.40.50.300">
    <property type="entry name" value="P-loop containing nucleotide triphosphate hydrolases"/>
    <property type="match status" value="1"/>
</dbReference>
<dbReference type="PANTHER" id="PTHR10605">
    <property type="entry name" value="HEPARAN SULFATE SULFOTRANSFERASE"/>
    <property type="match status" value="1"/>
</dbReference>
<reference evidence="4 5" key="1">
    <citation type="journal article" date="2009" name="PLoS ONE">
        <title>The complete genome of Teredinibacter turnerae T7901: an intracellular endosymbiont of marine wood-boring bivalves (shipworms).</title>
        <authorList>
            <person name="Yang J.C."/>
            <person name="Madupu R."/>
            <person name="Durkin A.S."/>
            <person name="Ekborg N.A."/>
            <person name="Pedamallu C.S."/>
            <person name="Hostetler J.B."/>
            <person name="Radune D."/>
            <person name="Toms B.S."/>
            <person name="Henrissat B."/>
            <person name="Coutinho P.M."/>
            <person name="Schwarz S."/>
            <person name="Field L."/>
            <person name="Trindade-Silva A.E."/>
            <person name="Soares C.A.G."/>
            <person name="Elshahawi S."/>
            <person name="Hanora A."/>
            <person name="Schmidt E.W."/>
            <person name="Haygood M.G."/>
            <person name="Posfai J."/>
            <person name="Benner J."/>
            <person name="Madinger C."/>
            <person name="Nove J."/>
            <person name="Anton B."/>
            <person name="Chaudhary K."/>
            <person name="Foster J."/>
            <person name="Holman A."/>
            <person name="Kumar S."/>
            <person name="Lessard P.A."/>
            <person name="Luyten Y.A."/>
            <person name="Slatko B."/>
            <person name="Wood N."/>
            <person name="Wu B."/>
            <person name="Teplitski M."/>
            <person name="Mougous J.D."/>
            <person name="Ward N."/>
            <person name="Eisen J.A."/>
            <person name="Badger J.H."/>
            <person name="Distel D.L."/>
        </authorList>
    </citation>
    <scope>NUCLEOTIDE SEQUENCE [LARGE SCALE GENOMIC DNA]</scope>
    <source>
        <strain evidence="5">ATCC 39867 / T7901</strain>
    </source>
</reference>
<dbReference type="SUPFAM" id="SSF52540">
    <property type="entry name" value="P-loop containing nucleoside triphosphate hydrolases"/>
    <property type="match status" value="1"/>
</dbReference>
<dbReference type="OrthoDB" id="9075305at2"/>
<dbReference type="RefSeq" id="WP_015817690.1">
    <property type="nucleotide sequence ID" value="NC_012997.1"/>
</dbReference>
<sequence>MTQVETRLPNFMIIGGMKCATSTLHDQLAEQPGFFMSTPKEPNYFSNDEVFANGESWYNQLFSDAKDAELVGESSTHYTKFPTYPQTLDRLESHGLGRCKFIYVIRHPLDRLVSHYIHEWSQGVISSDIEKALETNPELIDYSRYYFQLNHYLQRFDASQLMVVYFERLSSQSQKELERICQFLGYSGEPVWDDNMERKNVSAQRIRKFPFYDLVVESKLMTSLRRNLVPRQLRDAVKAKLTMNKRPELSAQTRAKLETIFNEDLAELGKLVGTELNCTNFKDLAKNGPAPDLV</sequence>
<evidence type="ECO:0000256" key="1">
    <source>
        <dbReference type="ARBA" id="ARBA00022679"/>
    </source>
</evidence>
<dbReference type="InterPro" id="IPR037359">
    <property type="entry name" value="NST/OST"/>
</dbReference>
<keyword evidence="5" id="KW-1185">Reference proteome</keyword>
<name>C5BIE0_TERTT</name>
<dbReference type="GO" id="GO:0008146">
    <property type="term" value="F:sulfotransferase activity"/>
    <property type="evidence" value="ECO:0007669"/>
    <property type="project" value="InterPro"/>
</dbReference>
<dbReference type="Pfam" id="PF00685">
    <property type="entry name" value="Sulfotransfer_1"/>
    <property type="match status" value="1"/>
</dbReference>
<dbReference type="STRING" id="377629.TERTU_4322"/>
<keyword evidence="2" id="KW-0325">Glycoprotein</keyword>
<dbReference type="EMBL" id="CP001614">
    <property type="protein sequence ID" value="ACR11578.1"/>
    <property type="molecule type" value="Genomic_DNA"/>
</dbReference>
<dbReference type="HOGENOM" id="CLU_017703_1_1_6"/>
<evidence type="ECO:0000313" key="5">
    <source>
        <dbReference type="Proteomes" id="UP000009080"/>
    </source>
</evidence>
<evidence type="ECO:0000259" key="3">
    <source>
        <dbReference type="Pfam" id="PF00685"/>
    </source>
</evidence>
<dbReference type="InterPro" id="IPR000863">
    <property type="entry name" value="Sulfotransferase_dom"/>
</dbReference>
<protein>
    <submittedName>
        <fullName evidence="4">Sulfotransferase domain protein</fullName>
    </submittedName>
</protein>
<dbReference type="InterPro" id="IPR027417">
    <property type="entry name" value="P-loop_NTPase"/>
</dbReference>
<dbReference type="PANTHER" id="PTHR10605:SF56">
    <property type="entry name" value="BIFUNCTIONAL HEPARAN SULFATE N-DEACETYLASE_N-SULFOTRANSFERASE"/>
    <property type="match status" value="1"/>
</dbReference>
<dbReference type="eggNOG" id="COG4424">
    <property type="taxonomic scope" value="Bacteria"/>
</dbReference>
<dbReference type="KEGG" id="ttu:TERTU_4322"/>
<keyword evidence="1" id="KW-0808">Transferase</keyword>
<evidence type="ECO:0000256" key="2">
    <source>
        <dbReference type="ARBA" id="ARBA00023180"/>
    </source>
</evidence>
<feature type="domain" description="Sulfotransferase" evidence="3">
    <location>
        <begin position="97"/>
        <end position="267"/>
    </location>
</feature>
<organism evidence="4 5">
    <name type="scientific">Teredinibacter turnerae (strain ATCC 39867 / T7901)</name>
    <dbReference type="NCBI Taxonomy" id="377629"/>
    <lineage>
        <taxon>Bacteria</taxon>
        <taxon>Pseudomonadati</taxon>
        <taxon>Pseudomonadota</taxon>
        <taxon>Gammaproteobacteria</taxon>
        <taxon>Cellvibrionales</taxon>
        <taxon>Cellvibrionaceae</taxon>
        <taxon>Teredinibacter</taxon>
    </lineage>
</organism>
<dbReference type="AlphaFoldDB" id="C5BIE0"/>